<name>A0A3N0V007_9PROT</name>
<evidence type="ECO:0000256" key="1">
    <source>
        <dbReference type="ARBA" id="ARBA00009764"/>
    </source>
</evidence>
<evidence type="ECO:0000256" key="4">
    <source>
        <dbReference type="ARBA" id="ARBA00023143"/>
    </source>
</evidence>
<evidence type="ECO:0000259" key="6">
    <source>
        <dbReference type="Pfam" id="PF02465"/>
    </source>
</evidence>
<dbReference type="GO" id="GO:0009421">
    <property type="term" value="C:bacterial-type flagellum filament cap"/>
    <property type="evidence" value="ECO:0007669"/>
    <property type="project" value="InterPro"/>
</dbReference>
<feature type="domain" description="Flagellar hook-associated protein 2 C-terminal" evidence="7">
    <location>
        <begin position="238"/>
        <end position="393"/>
    </location>
</feature>
<keyword evidence="5" id="KW-0964">Secreted</keyword>
<proteinExistence type="inferred from homology"/>
<gene>
    <name evidence="8" type="ORF">ED236_06495</name>
</gene>
<dbReference type="GO" id="GO:0071973">
    <property type="term" value="P:bacterial-type flagellum-dependent cell motility"/>
    <property type="evidence" value="ECO:0007669"/>
    <property type="project" value="TreeGrafter"/>
</dbReference>
<dbReference type="InterPro" id="IPR003481">
    <property type="entry name" value="FliD_N"/>
</dbReference>
<feature type="domain" description="Flagellar hook-associated protein 2 C-terminal" evidence="7">
    <location>
        <begin position="571"/>
        <end position="640"/>
    </location>
</feature>
<keyword evidence="3" id="KW-0175">Coiled coil</keyword>
<dbReference type="GO" id="GO:0007155">
    <property type="term" value="P:cell adhesion"/>
    <property type="evidence" value="ECO:0007669"/>
    <property type="project" value="InterPro"/>
</dbReference>
<evidence type="ECO:0000313" key="9">
    <source>
        <dbReference type="Proteomes" id="UP000275137"/>
    </source>
</evidence>
<dbReference type="GO" id="GO:0005576">
    <property type="term" value="C:extracellular region"/>
    <property type="evidence" value="ECO:0007669"/>
    <property type="project" value="UniProtKB-SubCell"/>
</dbReference>
<dbReference type="AlphaFoldDB" id="A0A3N0V007"/>
<protein>
    <recommendedName>
        <fullName evidence="5">Flagellar hook-associated protein 2</fullName>
        <shortName evidence="5">HAP2</shortName>
    </recommendedName>
    <alternativeName>
        <fullName evidence="5">Flagellar cap protein</fullName>
    </alternativeName>
</protein>
<reference evidence="8 9" key="1">
    <citation type="submission" date="2018-10" db="EMBL/GenBank/DDBJ databases">
        <authorList>
            <person name="Chen W.-M."/>
        </authorList>
    </citation>
    <scope>NUCLEOTIDE SEQUENCE [LARGE SCALE GENOMIC DNA]</scope>
    <source>
        <strain evidence="8 9">H-5</strain>
    </source>
</reference>
<dbReference type="RefSeq" id="WP_123237170.1">
    <property type="nucleotide sequence ID" value="NZ_RJVP01000003.1"/>
</dbReference>
<dbReference type="Pfam" id="PF07195">
    <property type="entry name" value="FliD_C"/>
    <property type="match status" value="2"/>
</dbReference>
<comment type="caution">
    <text evidence="8">The sequence shown here is derived from an EMBL/GenBank/DDBJ whole genome shotgun (WGS) entry which is preliminary data.</text>
</comment>
<keyword evidence="9" id="KW-1185">Reference proteome</keyword>
<evidence type="ECO:0000259" key="7">
    <source>
        <dbReference type="Pfam" id="PF07195"/>
    </source>
</evidence>
<dbReference type="PANTHER" id="PTHR30288">
    <property type="entry name" value="FLAGELLAR CAP/ASSEMBLY PROTEIN FLID"/>
    <property type="match status" value="1"/>
</dbReference>
<sequence>MALTSAGIGSGLDVASIVQNLMTTEQGPLTNVTQQKTSTQAKISAYGSLQSALSSFQTTLGNLSNISKFNALTVQSSDASTVNATATGSATAASHSLQVDQLAQSHKLALAPKTSLADIVGMGTLTIDFGSYDSTGNTFTAGNKAALTINITTGNNTLSGVRDAINAANAGVSASIVNDGTGYRLVLSSKDSGAGNSLRISASDADGTNTDNSGLSQLAYDPTALAGSGKNLSQVQEAKNALLSIDGISISKPSNVITDALEGVTLTLSKVSASPQTLTIGRDTSTVEANVASFVKAYNDLNQTLRNLTKYDEASKTGGALLGDSTARGLAFQLKSVLTQSVGSTGALTSLYQIGVTFQKDGTLALDSSKLKSGMESNFSEIAGLFAATGKATDSQISVAGNSSSTLAGNYAVNVTQLATRGSLAGSDAAGLTITAGVNDAIALNIDGVDYNLTLTAGSYASSSALAAELQNRISAAGSAASVNVNAGMLSVTSVNYGSSSSILLGSANGNANLFGNSAVSSAGLDVAGSINGVAATGKGQNLIGATGDANGLILKVDGGALGARGTVNFTLGYAYQLRQLADNYLRSDGLLTARTEGLSASVTRLTRQQETLQARLAVIEQRYRDQFTALDTLISSMQSTSSYLSQQISMLQSNS</sequence>
<dbReference type="EMBL" id="RJVP01000003">
    <property type="protein sequence ID" value="ROH86110.1"/>
    <property type="molecule type" value="Genomic_DNA"/>
</dbReference>
<feature type="domain" description="Flagellar hook-associated protein 2 N-terminal" evidence="6">
    <location>
        <begin position="10"/>
        <end position="106"/>
    </location>
</feature>
<evidence type="ECO:0000256" key="3">
    <source>
        <dbReference type="ARBA" id="ARBA00023054"/>
    </source>
</evidence>
<comment type="subunit">
    <text evidence="2 5">Homopentamer.</text>
</comment>
<evidence type="ECO:0000256" key="2">
    <source>
        <dbReference type="ARBA" id="ARBA00011255"/>
    </source>
</evidence>
<dbReference type="Proteomes" id="UP000275137">
    <property type="component" value="Unassembled WGS sequence"/>
</dbReference>
<comment type="function">
    <text evidence="5">Required for morphogenesis and for the elongation of the flagellar filament by facilitating polymerization of the flagellin monomers at the tip of growing filament. Forms a capping structure, which prevents flagellin subunits (transported through the central channel of the flagellum) from leaking out without polymerization at the distal end.</text>
</comment>
<dbReference type="Pfam" id="PF02465">
    <property type="entry name" value="FliD_N"/>
    <property type="match status" value="1"/>
</dbReference>
<keyword evidence="8" id="KW-0282">Flagellum</keyword>
<keyword evidence="4 5" id="KW-0975">Bacterial flagellum</keyword>
<dbReference type="InterPro" id="IPR010809">
    <property type="entry name" value="FliD_C"/>
</dbReference>
<dbReference type="InterPro" id="IPR040026">
    <property type="entry name" value="FliD"/>
</dbReference>
<evidence type="ECO:0000313" key="8">
    <source>
        <dbReference type="EMBL" id="ROH86110.1"/>
    </source>
</evidence>
<comment type="similarity">
    <text evidence="1 5">Belongs to the FliD family.</text>
</comment>
<keyword evidence="8" id="KW-0966">Cell projection</keyword>
<dbReference type="PANTHER" id="PTHR30288:SF0">
    <property type="entry name" value="FLAGELLAR HOOK-ASSOCIATED PROTEIN 2"/>
    <property type="match status" value="1"/>
</dbReference>
<evidence type="ECO:0000256" key="5">
    <source>
        <dbReference type="RuleBase" id="RU362066"/>
    </source>
</evidence>
<dbReference type="GO" id="GO:0009424">
    <property type="term" value="C:bacterial-type flagellum hook"/>
    <property type="evidence" value="ECO:0007669"/>
    <property type="project" value="UniProtKB-UniRule"/>
</dbReference>
<comment type="subcellular location">
    <subcellularLocation>
        <location evidence="5">Secreted</location>
    </subcellularLocation>
    <subcellularLocation>
        <location evidence="5">Bacterial flagellum</location>
    </subcellularLocation>
</comment>
<accession>A0A3N0V007</accession>
<keyword evidence="8" id="KW-0969">Cilium</keyword>
<organism evidence="8 9">
    <name type="scientific">Pseudomethylobacillus aquaticus</name>
    <dbReference type="NCBI Taxonomy" id="2676064"/>
    <lineage>
        <taxon>Bacteria</taxon>
        <taxon>Pseudomonadati</taxon>
        <taxon>Pseudomonadota</taxon>
        <taxon>Betaproteobacteria</taxon>
        <taxon>Nitrosomonadales</taxon>
        <taxon>Methylophilaceae</taxon>
        <taxon>Pseudomethylobacillus</taxon>
    </lineage>
</organism>